<comment type="caution">
    <text evidence="1">The sequence shown here is derived from an EMBL/GenBank/DDBJ whole genome shotgun (WGS) entry which is preliminary data.</text>
</comment>
<protein>
    <submittedName>
        <fullName evidence="1">Uncharacterized protein</fullName>
    </submittedName>
</protein>
<keyword evidence="2" id="KW-1185">Reference proteome</keyword>
<evidence type="ECO:0000313" key="2">
    <source>
        <dbReference type="Proteomes" id="UP001472677"/>
    </source>
</evidence>
<accession>A0ABR2CB17</accession>
<organism evidence="1 2">
    <name type="scientific">Hibiscus sabdariffa</name>
    <name type="common">roselle</name>
    <dbReference type="NCBI Taxonomy" id="183260"/>
    <lineage>
        <taxon>Eukaryota</taxon>
        <taxon>Viridiplantae</taxon>
        <taxon>Streptophyta</taxon>
        <taxon>Embryophyta</taxon>
        <taxon>Tracheophyta</taxon>
        <taxon>Spermatophyta</taxon>
        <taxon>Magnoliopsida</taxon>
        <taxon>eudicotyledons</taxon>
        <taxon>Gunneridae</taxon>
        <taxon>Pentapetalae</taxon>
        <taxon>rosids</taxon>
        <taxon>malvids</taxon>
        <taxon>Malvales</taxon>
        <taxon>Malvaceae</taxon>
        <taxon>Malvoideae</taxon>
        <taxon>Hibiscus</taxon>
    </lineage>
</organism>
<proteinExistence type="predicted"/>
<name>A0ABR2CB17_9ROSI</name>
<dbReference type="Proteomes" id="UP001472677">
    <property type="component" value="Unassembled WGS sequence"/>
</dbReference>
<reference evidence="1 2" key="1">
    <citation type="journal article" date="2024" name="G3 (Bethesda)">
        <title>Genome assembly of Hibiscus sabdariffa L. provides insights into metabolisms of medicinal natural products.</title>
        <authorList>
            <person name="Kim T."/>
        </authorList>
    </citation>
    <scope>NUCLEOTIDE SEQUENCE [LARGE SCALE GENOMIC DNA]</scope>
    <source>
        <strain evidence="1">TK-2024</strain>
        <tissue evidence="1">Old leaves</tissue>
    </source>
</reference>
<gene>
    <name evidence="1" type="ORF">V6N12_049343</name>
</gene>
<dbReference type="EMBL" id="JBBPBM010000057">
    <property type="protein sequence ID" value="KAK8516621.1"/>
    <property type="molecule type" value="Genomic_DNA"/>
</dbReference>
<evidence type="ECO:0000313" key="1">
    <source>
        <dbReference type="EMBL" id="KAK8516621.1"/>
    </source>
</evidence>
<sequence length="103" mass="11899">MAVAQEGRLQGRGRQHLCLVGQVSFMWSLLGTNSLRANKDKFKKHMDDMLDVVCLVLATITLELQKQQEYVVSYEMIQNLKEILKGNHFKRGTRPLKTYFNAK</sequence>